<proteinExistence type="predicted"/>
<dbReference type="InParanoid" id="A0A0C3FME7"/>
<dbReference type="InterPro" id="IPR043136">
    <property type="entry name" value="B30.2/SPRY_sf"/>
</dbReference>
<dbReference type="InterPro" id="IPR001870">
    <property type="entry name" value="B30.2/SPRY"/>
</dbReference>
<accession>A0A0C3FME7</accession>
<keyword evidence="4 6" id="KW-0472">Membrane</keyword>
<reference evidence="8 9" key="1">
    <citation type="submission" date="2014-04" db="EMBL/GenBank/DDBJ databases">
        <authorList>
            <consortium name="DOE Joint Genome Institute"/>
            <person name="Kuo A."/>
            <person name="Tarkka M."/>
            <person name="Buscot F."/>
            <person name="Kohler A."/>
            <person name="Nagy L.G."/>
            <person name="Floudas D."/>
            <person name="Copeland A."/>
            <person name="Barry K.W."/>
            <person name="Cichocki N."/>
            <person name="Veneault-Fourrey C."/>
            <person name="LaButti K."/>
            <person name="Lindquist E.A."/>
            <person name="Lipzen A."/>
            <person name="Lundell T."/>
            <person name="Morin E."/>
            <person name="Murat C."/>
            <person name="Sun H."/>
            <person name="Tunlid A."/>
            <person name="Henrissat B."/>
            <person name="Grigoriev I.V."/>
            <person name="Hibbett D.S."/>
            <person name="Martin F."/>
            <person name="Nordberg H.P."/>
            <person name="Cantor M.N."/>
            <person name="Hua S.X."/>
        </authorList>
    </citation>
    <scope>NUCLEOTIDE SEQUENCE [LARGE SCALE GENOMIC DNA]</scope>
    <source>
        <strain evidence="8 9">F 1598</strain>
    </source>
</reference>
<sequence length="404" mass="44176">MALKGIRSTLQVSHTGGPYLLSPSAAKSLREILTRVQNESIEVPDHVDIPDGRGSQPPHDALLILLPLLIVLSTFLFMLLFFLVCVILIRRRRGIVLRDSDGPVDMSREELIDGEGGFEGVESRWMESVSETVRRSYARAKEYQLHYPPNSQPTDITLSQFLSIQEKGVSAWSFEPDYETISSLLVHARTEITFLPDPASSSCVQSNLPLPKLNEVYYWEVKMFDLPETTTVAVGLATKPYPPFRLPGLSRYSVAYHSNGDKSHNYPFTAAPFGPSLKEGDVLGLGYRPRTGTVFFTRNGRKTEDAFIGLSRWNLFPTIGADGPCSVHVNLGQAGFVFIEANVKKWGLAPSVGTLAPPPAYGSERGSILLDVGGGVRPIGAPSPSPQSTPGASSPTPSRRSHRS</sequence>
<evidence type="ECO:0000313" key="9">
    <source>
        <dbReference type="Proteomes" id="UP000054166"/>
    </source>
</evidence>
<dbReference type="Proteomes" id="UP000054166">
    <property type="component" value="Unassembled WGS sequence"/>
</dbReference>
<feature type="non-terminal residue" evidence="8">
    <location>
        <position position="404"/>
    </location>
</feature>
<dbReference type="Pfam" id="PF00622">
    <property type="entry name" value="SPRY"/>
    <property type="match status" value="1"/>
</dbReference>
<organism evidence="8 9">
    <name type="scientific">Piloderma croceum (strain F 1598)</name>
    <dbReference type="NCBI Taxonomy" id="765440"/>
    <lineage>
        <taxon>Eukaryota</taxon>
        <taxon>Fungi</taxon>
        <taxon>Dikarya</taxon>
        <taxon>Basidiomycota</taxon>
        <taxon>Agaricomycotina</taxon>
        <taxon>Agaricomycetes</taxon>
        <taxon>Agaricomycetidae</taxon>
        <taxon>Atheliales</taxon>
        <taxon>Atheliaceae</taxon>
        <taxon>Piloderma</taxon>
    </lineage>
</organism>
<dbReference type="InterPro" id="IPR050618">
    <property type="entry name" value="Ubq-SigPath_Reg"/>
</dbReference>
<dbReference type="PROSITE" id="PS50188">
    <property type="entry name" value="B302_SPRY"/>
    <property type="match status" value="1"/>
</dbReference>
<reference evidence="9" key="2">
    <citation type="submission" date="2015-01" db="EMBL/GenBank/DDBJ databases">
        <title>Evolutionary Origins and Diversification of the Mycorrhizal Mutualists.</title>
        <authorList>
            <consortium name="DOE Joint Genome Institute"/>
            <consortium name="Mycorrhizal Genomics Consortium"/>
            <person name="Kohler A."/>
            <person name="Kuo A."/>
            <person name="Nagy L.G."/>
            <person name="Floudas D."/>
            <person name="Copeland A."/>
            <person name="Barry K.W."/>
            <person name="Cichocki N."/>
            <person name="Veneault-Fourrey C."/>
            <person name="LaButti K."/>
            <person name="Lindquist E.A."/>
            <person name="Lipzen A."/>
            <person name="Lundell T."/>
            <person name="Morin E."/>
            <person name="Murat C."/>
            <person name="Riley R."/>
            <person name="Ohm R."/>
            <person name="Sun H."/>
            <person name="Tunlid A."/>
            <person name="Henrissat B."/>
            <person name="Grigoriev I.V."/>
            <person name="Hibbett D.S."/>
            <person name="Martin F."/>
        </authorList>
    </citation>
    <scope>NUCLEOTIDE SEQUENCE [LARGE SCALE GENOMIC DNA]</scope>
    <source>
        <strain evidence="9">F 1598</strain>
    </source>
</reference>
<evidence type="ECO:0000256" key="1">
    <source>
        <dbReference type="ARBA" id="ARBA00004167"/>
    </source>
</evidence>
<keyword evidence="2 6" id="KW-0812">Transmembrane</keyword>
<feature type="domain" description="B30.2/SPRY" evidence="7">
    <location>
        <begin position="151"/>
        <end position="336"/>
    </location>
</feature>
<dbReference type="SMART" id="SM00449">
    <property type="entry name" value="SPRY"/>
    <property type="match status" value="1"/>
</dbReference>
<dbReference type="Gene3D" id="2.60.120.920">
    <property type="match status" value="1"/>
</dbReference>
<comment type="subcellular location">
    <subcellularLocation>
        <location evidence="1">Membrane</location>
        <topology evidence="1">Single-pass membrane protein</topology>
    </subcellularLocation>
</comment>
<dbReference type="InterPro" id="IPR013320">
    <property type="entry name" value="ConA-like_dom_sf"/>
</dbReference>
<evidence type="ECO:0000256" key="4">
    <source>
        <dbReference type="ARBA" id="ARBA00023136"/>
    </source>
</evidence>
<evidence type="ECO:0000259" key="7">
    <source>
        <dbReference type="PROSITE" id="PS50188"/>
    </source>
</evidence>
<dbReference type="FunCoup" id="A0A0C3FME7">
    <property type="interactions" value="4"/>
</dbReference>
<dbReference type="GO" id="GO:0016020">
    <property type="term" value="C:membrane"/>
    <property type="evidence" value="ECO:0007669"/>
    <property type="project" value="UniProtKB-SubCell"/>
</dbReference>
<dbReference type="HOGENOM" id="CLU_016552_2_0_1"/>
<dbReference type="InterPro" id="IPR003877">
    <property type="entry name" value="SPRY_dom"/>
</dbReference>
<feature type="region of interest" description="Disordered" evidence="5">
    <location>
        <begin position="372"/>
        <end position="404"/>
    </location>
</feature>
<evidence type="ECO:0000256" key="3">
    <source>
        <dbReference type="ARBA" id="ARBA00022989"/>
    </source>
</evidence>
<name>A0A0C3FME7_PILCF</name>
<protein>
    <recommendedName>
        <fullName evidence="7">B30.2/SPRY domain-containing protein</fullName>
    </recommendedName>
</protein>
<keyword evidence="3 6" id="KW-1133">Transmembrane helix</keyword>
<dbReference type="OrthoDB" id="258495at2759"/>
<gene>
    <name evidence="8" type="ORF">PILCRDRAFT_66190</name>
</gene>
<dbReference type="SUPFAM" id="SSF49899">
    <property type="entry name" value="Concanavalin A-like lectins/glucanases"/>
    <property type="match status" value="1"/>
</dbReference>
<dbReference type="STRING" id="765440.A0A0C3FME7"/>
<dbReference type="EMBL" id="KN832985">
    <property type="protein sequence ID" value="KIM85255.1"/>
    <property type="molecule type" value="Genomic_DNA"/>
</dbReference>
<dbReference type="AlphaFoldDB" id="A0A0C3FME7"/>
<keyword evidence="9" id="KW-1185">Reference proteome</keyword>
<feature type="transmembrane region" description="Helical" evidence="6">
    <location>
        <begin position="61"/>
        <end position="89"/>
    </location>
</feature>
<evidence type="ECO:0000256" key="5">
    <source>
        <dbReference type="SAM" id="MobiDB-lite"/>
    </source>
</evidence>
<dbReference type="PANTHER" id="PTHR12864">
    <property type="entry name" value="RAN BINDING PROTEIN 9-RELATED"/>
    <property type="match status" value="1"/>
</dbReference>
<evidence type="ECO:0000256" key="2">
    <source>
        <dbReference type="ARBA" id="ARBA00022692"/>
    </source>
</evidence>
<evidence type="ECO:0000256" key="6">
    <source>
        <dbReference type="SAM" id="Phobius"/>
    </source>
</evidence>
<dbReference type="InterPro" id="IPR035780">
    <property type="entry name" value="SPRY_Ssh4-like"/>
</dbReference>
<dbReference type="CDD" id="cd12910">
    <property type="entry name" value="SPRY_SSH4_like"/>
    <property type="match status" value="1"/>
</dbReference>
<evidence type="ECO:0000313" key="8">
    <source>
        <dbReference type="EMBL" id="KIM85255.1"/>
    </source>
</evidence>